<dbReference type="InterPro" id="IPR042614">
    <property type="entry name" value="UBCD4_UBA"/>
</dbReference>
<keyword evidence="3" id="KW-0547">Nucleotide-binding</keyword>
<dbReference type="OrthoDB" id="9993688at2759"/>
<reference evidence="11" key="1">
    <citation type="submission" date="2025-08" db="UniProtKB">
        <authorList>
            <consortium name="RefSeq"/>
        </authorList>
    </citation>
    <scope>IDENTIFICATION</scope>
    <source>
        <strain evidence="11">15085-1641.00</strain>
        <tissue evidence="11">Whole body</tissue>
    </source>
</reference>
<dbReference type="FunFam" id="3.10.110.10:FF:000021">
    <property type="entry name" value="Putative ubiquitin-conjugating enzyme e2 k"/>
    <property type="match status" value="1"/>
</dbReference>
<dbReference type="InterPro" id="IPR009060">
    <property type="entry name" value="UBA-like_sf"/>
</dbReference>
<name>A0A6J1LNV9_DROHY</name>
<organism evidence="10 11">
    <name type="scientific">Drosophila hydei</name>
    <name type="common">Fruit fly</name>
    <dbReference type="NCBI Taxonomy" id="7224"/>
    <lineage>
        <taxon>Eukaryota</taxon>
        <taxon>Metazoa</taxon>
        <taxon>Ecdysozoa</taxon>
        <taxon>Arthropoda</taxon>
        <taxon>Hexapoda</taxon>
        <taxon>Insecta</taxon>
        <taxon>Pterygota</taxon>
        <taxon>Neoptera</taxon>
        <taxon>Endopterygota</taxon>
        <taxon>Diptera</taxon>
        <taxon>Brachycera</taxon>
        <taxon>Muscomorpha</taxon>
        <taxon>Ephydroidea</taxon>
        <taxon>Drosophilidae</taxon>
        <taxon>Drosophila</taxon>
    </lineage>
</organism>
<dbReference type="Pfam" id="PF00179">
    <property type="entry name" value="UQ_con"/>
    <property type="match status" value="1"/>
</dbReference>
<evidence type="ECO:0000256" key="6">
    <source>
        <dbReference type="ARBA" id="ARBA00030012"/>
    </source>
</evidence>
<keyword evidence="10" id="KW-1185">Reference proteome</keyword>
<dbReference type="InterPro" id="IPR000608">
    <property type="entry name" value="UBC"/>
</dbReference>
<dbReference type="SUPFAM" id="SSF54495">
    <property type="entry name" value="UBC-like"/>
    <property type="match status" value="1"/>
</dbReference>
<evidence type="ECO:0000256" key="3">
    <source>
        <dbReference type="ARBA" id="ARBA00022741"/>
    </source>
</evidence>
<evidence type="ECO:0000259" key="8">
    <source>
        <dbReference type="PROSITE" id="PS50030"/>
    </source>
</evidence>
<evidence type="ECO:0000256" key="5">
    <source>
        <dbReference type="ARBA" id="ARBA00022840"/>
    </source>
</evidence>
<keyword evidence="5" id="KW-0067">ATP-binding</keyword>
<dbReference type="PANTHER" id="PTHR24068">
    <property type="entry name" value="UBIQUITIN-CONJUGATING ENZYME E2"/>
    <property type="match status" value="1"/>
</dbReference>
<feature type="domain" description="UBC core" evidence="9">
    <location>
        <begin position="4"/>
        <end position="154"/>
    </location>
</feature>
<sequence>MANMSILRIKRELKEVMRGDEIIQGMIKIEVVNDNWTNLRGEITGPSDSPYEGGKFALEIKVPETYPFNPPKVRFTTRIWHPNISAASGAICRDILKDNWAAAMTLRTVLLSLQALLSAAQPDDPQDACIAYQFKAKPDVFQLTAKHWTNVYAGGPHVFPDCDTKVQYLKEMGVDEHEARIMLSKENWNLEGATERLFH</sequence>
<dbReference type="CDD" id="cd23800">
    <property type="entry name" value="UBCc_UBE2K"/>
    <property type="match status" value="1"/>
</dbReference>
<dbReference type="KEGG" id="dhe:111598293"/>
<keyword evidence="4" id="KW-0833">Ubl conjugation pathway</keyword>
<dbReference type="InterPro" id="IPR016135">
    <property type="entry name" value="UBQ-conjugating_enzyme/RWD"/>
</dbReference>
<dbReference type="Proteomes" id="UP000504633">
    <property type="component" value="Unplaced"/>
</dbReference>
<dbReference type="SUPFAM" id="SSF46934">
    <property type="entry name" value="UBA-like"/>
    <property type="match status" value="1"/>
</dbReference>
<dbReference type="SMART" id="SM00165">
    <property type="entry name" value="UBA"/>
    <property type="match status" value="1"/>
</dbReference>
<dbReference type="OMA" id="WTNLRGE"/>
<dbReference type="CDD" id="cd14391">
    <property type="entry name" value="UBA_II_E2_UBCD4"/>
    <property type="match status" value="1"/>
</dbReference>
<evidence type="ECO:0000259" key="9">
    <source>
        <dbReference type="PROSITE" id="PS50127"/>
    </source>
</evidence>
<dbReference type="EC" id="2.3.2.23" evidence="1"/>
<evidence type="ECO:0000313" key="11">
    <source>
        <dbReference type="RefSeq" id="XP_023169245.1"/>
    </source>
</evidence>
<keyword evidence="2" id="KW-0808">Transferase</keyword>
<protein>
    <recommendedName>
        <fullName evidence="1">E2 ubiquitin-conjugating enzyme</fullName>
        <ecNumber evidence="1">2.3.2.23</ecNumber>
    </recommendedName>
    <alternativeName>
        <fullName evidence="7">Ubiquitin carrier protein</fullName>
    </alternativeName>
    <alternativeName>
        <fullName evidence="6">Ubiquitin-protein ligase</fullName>
    </alternativeName>
</protein>
<dbReference type="GO" id="GO:0005524">
    <property type="term" value="F:ATP binding"/>
    <property type="evidence" value="ECO:0007669"/>
    <property type="project" value="UniProtKB-KW"/>
</dbReference>
<dbReference type="Gene3D" id="3.10.110.10">
    <property type="entry name" value="Ubiquitin Conjugating Enzyme"/>
    <property type="match status" value="1"/>
</dbReference>
<dbReference type="InterPro" id="IPR015940">
    <property type="entry name" value="UBA"/>
</dbReference>
<dbReference type="GO" id="GO:0061631">
    <property type="term" value="F:ubiquitin conjugating enzyme activity"/>
    <property type="evidence" value="ECO:0007669"/>
    <property type="project" value="UniProtKB-EC"/>
</dbReference>
<dbReference type="GeneID" id="111598293"/>
<evidence type="ECO:0000256" key="1">
    <source>
        <dbReference type="ARBA" id="ARBA00012486"/>
    </source>
</evidence>
<gene>
    <name evidence="11" type="primary">LOC111598293</name>
</gene>
<evidence type="ECO:0000256" key="2">
    <source>
        <dbReference type="ARBA" id="ARBA00022679"/>
    </source>
</evidence>
<evidence type="ECO:0000256" key="4">
    <source>
        <dbReference type="ARBA" id="ARBA00022786"/>
    </source>
</evidence>
<dbReference type="PROSITE" id="PS50127">
    <property type="entry name" value="UBC_2"/>
    <property type="match status" value="1"/>
</dbReference>
<dbReference type="SMART" id="SM00212">
    <property type="entry name" value="UBCc"/>
    <property type="match status" value="1"/>
</dbReference>
<dbReference type="AlphaFoldDB" id="A0A6J1LNV9"/>
<evidence type="ECO:0000313" key="10">
    <source>
        <dbReference type="Proteomes" id="UP000504633"/>
    </source>
</evidence>
<evidence type="ECO:0000256" key="7">
    <source>
        <dbReference type="ARBA" id="ARBA00031729"/>
    </source>
</evidence>
<dbReference type="FunFam" id="1.10.8.10:FF:000010">
    <property type="entry name" value="Putative ubiquitin-conjugating enzyme e2 k"/>
    <property type="match status" value="1"/>
</dbReference>
<accession>A0A6J1LNV9</accession>
<dbReference type="RefSeq" id="XP_023169245.1">
    <property type="nucleotide sequence ID" value="XM_023313477.2"/>
</dbReference>
<dbReference type="Gene3D" id="1.10.8.10">
    <property type="entry name" value="DNA helicase RuvA subunit, C-terminal domain"/>
    <property type="match status" value="1"/>
</dbReference>
<dbReference type="PROSITE" id="PS50030">
    <property type="entry name" value="UBA"/>
    <property type="match status" value="1"/>
</dbReference>
<feature type="domain" description="UBA" evidence="8">
    <location>
        <begin position="161"/>
        <end position="199"/>
    </location>
</feature>
<proteinExistence type="predicted"/>